<dbReference type="Pfam" id="PF00501">
    <property type="entry name" value="AMP-binding"/>
    <property type="match status" value="1"/>
</dbReference>
<dbReference type="InterPro" id="IPR025110">
    <property type="entry name" value="AMP-bd_C"/>
</dbReference>
<evidence type="ECO:0000313" key="5">
    <source>
        <dbReference type="EMBL" id="CAB5058887.1"/>
    </source>
</evidence>
<dbReference type="GO" id="GO:0006631">
    <property type="term" value="P:fatty acid metabolic process"/>
    <property type="evidence" value="ECO:0007669"/>
    <property type="project" value="TreeGrafter"/>
</dbReference>
<organism evidence="5">
    <name type="scientific">freshwater metagenome</name>
    <dbReference type="NCBI Taxonomy" id="449393"/>
    <lineage>
        <taxon>unclassified sequences</taxon>
        <taxon>metagenomes</taxon>
        <taxon>ecological metagenomes</taxon>
    </lineage>
</organism>
<gene>
    <name evidence="5" type="ORF">UFOPK4347_00150</name>
</gene>
<accession>A0A6J7U288</accession>
<dbReference type="InterPro" id="IPR045851">
    <property type="entry name" value="AMP-bd_C_sf"/>
</dbReference>
<sequence>MRKLVGIDIPLSAEFVNTLQDIWSAGDCAFPIDQRLPHKQRDQLVKDFCVQEIISPEGRSVLEKQESTITENDAVLFTTSGSSGTPKGVIHTHDSLRANANIVAQYFGDTSGMHWLACLPPSHVGGFGVISRALLWNCKLTAVPQFDAEQVESLARQGITHTSLVATALGRINSALFENILLGGAKPPPTLPSNVITTYGLTETMGGVVYNRTALTGVEISISADQEILVRGPFLMNRYYQQQLSHPIDNEGWLHTGDLGSLSSDHQLSVTGRRNELIISGGENIWPEVVEAALMNHPDVSDACVVGVDDHEWGQRVVAFIVPTNISATHSLVEWRDFVSESLPRFMAPRQVVIMNSIPRSALGKPQRQALKETLTP</sequence>
<dbReference type="PANTHER" id="PTHR43201">
    <property type="entry name" value="ACYL-COA SYNTHETASE"/>
    <property type="match status" value="1"/>
</dbReference>
<proteinExistence type="inferred from homology"/>
<dbReference type="PROSITE" id="PS00455">
    <property type="entry name" value="AMP_BINDING"/>
    <property type="match status" value="1"/>
</dbReference>
<name>A0A6J7U288_9ZZZZ</name>
<dbReference type="PANTHER" id="PTHR43201:SF5">
    <property type="entry name" value="MEDIUM-CHAIN ACYL-COA LIGASE ACSF2, MITOCHONDRIAL"/>
    <property type="match status" value="1"/>
</dbReference>
<feature type="domain" description="AMP-binding enzyme C-terminal" evidence="4">
    <location>
        <begin position="290"/>
        <end position="365"/>
    </location>
</feature>
<dbReference type="SUPFAM" id="SSF56801">
    <property type="entry name" value="Acetyl-CoA synthetase-like"/>
    <property type="match status" value="1"/>
</dbReference>
<feature type="domain" description="AMP-dependent synthetase/ligase" evidence="3">
    <location>
        <begin position="64"/>
        <end position="211"/>
    </location>
</feature>
<dbReference type="EMBL" id="CAFBQU010000002">
    <property type="protein sequence ID" value="CAB5058887.1"/>
    <property type="molecule type" value="Genomic_DNA"/>
</dbReference>
<protein>
    <submittedName>
        <fullName evidence="5">Unannotated protein</fullName>
    </submittedName>
</protein>
<evidence type="ECO:0000256" key="1">
    <source>
        <dbReference type="ARBA" id="ARBA00006432"/>
    </source>
</evidence>
<dbReference type="InterPro" id="IPR000873">
    <property type="entry name" value="AMP-dep_synth/lig_dom"/>
</dbReference>
<dbReference type="InterPro" id="IPR020845">
    <property type="entry name" value="AMP-binding_CS"/>
</dbReference>
<dbReference type="Gene3D" id="3.30.300.30">
    <property type="match status" value="1"/>
</dbReference>
<evidence type="ECO:0000256" key="2">
    <source>
        <dbReference type="ARBA" id="ARBA00022598"/>
    </source>
</evidence>
<dbReference type="AlphaFoldDB" id="A0A6J7U288"/>
<evidence type="ECO:0000259" key="3">
    <source>
        <dbReference type="Pfam" id="PF00501"/>
    </source>
</evidence>
<dbReference type="Gene3D" id="3.40.50.12780">
    <property type="entry name" value="N-terminal domain of ligase-like"/>
    <property type="match status" value="1"/>
</dbReference>
<evidence type="ECO:0000259" key="4">
    <source>
        <dbReference type="Pfam" id="PF13193"/>
    </source>
</evidence>
<dbReference type="InterPro" id="IPR042099">
    <property type="entry name" value="ANL_N_sf"/>
</dbReference>
<dbReference type="Pfam" id="PF13193">
    <property type="entry name" value="AMP-binding_C"/>
    <property type="match status" value="1"/>
</dbReference>
<dbReference type="GO" id="GO:0031956">
    <property type="term" value="F:medium-chain fatty acid-CoA ligase activity"/>
    <property type="evidence" value="ECO:0007669"/>
    <property type="project" value="TreeGrafter"/>
</dbReference>
<reference evidence="5" key="1">
    <citation type="submission" date="2020-05" db="EMBL/GenBank/DDBJ databases">
        <authorList>
            <person name="Chiriac C."/>
            <person name="Salcher M."/>
            <person name="Ghai R."/>
            <person name="Kavagutti S V."/>
        </authorList>
    </citation>
    <scope>NUCLEOTIDE SEQUENCE</scope>
</reference>
<keyword evidence="2" id="KW-0436">Ligase</keyword>
<comment type="similarity">
    <text evidence="1">Belongs to the ATP-dependent AMP-binding enzyme family.</text>
</comment>